<keyword evidence="2" id="KW-1185">Reference proteome</keyword>
<proteinExistence type="predicted"/>
<dbReference type="OrthoDB" id="514292at2759"/>
<dbReference type="GO" id="GO:0009187">
    <property type="term" value="P:cyclic nucleotide metabolic process"/>
    <property type="evidence" value="ECO:0007669"/>
    <property type="project" value="TreeGrafter"/>
</dbReference>
<dbReference type="GO" id="GO:0004113">
    <property type="term" value="F:2',3'-cyclic-nucleotide 3'-phosphodiesterase activity"/>
    <property type="evidence" value="ECO:0007669"/>
    <property type="project" value="TreeGrafter"/>
</dbReference>
<sequence>MPGSSLWLLPPSDHPLDATLTNLINSTSTRFNSPHLFVPHVTLTVDINPATYATEPQAWLNSLILPDRGNVKVQLGELQSDDFFFKKLYFNVGKHGVGDLAKVARMKVNGFEEEETANMWVEKEYKPHLSLL</sequence>
<protein>
    <submittedName>
        <fullName evidence="1">2, 3 cyclic phosphodiesterase</fullName>
    </submittedName>
</protein>
<evidence type="ECO:0000313" key="1">
    <source>
        <dbReference type="EMBL" id="KAF2706713.1"/>
    </source>
</evidence>
<dbReference type="Pfam" id="PF07823">
    <property type="entry name" value="CPDase"/>
    <property type="match status" value="1"/>
</dbReference>
<dbReference type="PANTHER" id="PTHR28141">
    <property type="entry name" value="2',3'-CYCLIC-NUCLEOTIDE 3'-PHOSPHODIESTERASE"/>
    <property type="match status" value="1"/>
</dbReference>
<evidence type="ECO:0000313" key="2">
    <source>
        <dbReference type="Proteomes" id="UP000799428"/>
    </source>
</evidence>
<reference evidence="1" key="1">
    <citation type="journal article" date="2020" name="Stud. Mycol.">
        <title>101 Dothideomycetes genomes: a test case for predicting lifestyles and emergence of pathogens.</title>
        <authorList>
            <person name="Haridas S."/>
            <person name="Albert R."/>
            <person name="Binder M."/>
            <person name="Bloem J."/>
            <person name="Labutti K."/>
            <person name="Salamov A."/>
            <person name="Andreopoulos B."/>
            <person name="Baker S."/>
            <person name="Barry K."/>
            <person name="Bills G."/>
            <person name="Bluhm B."/>
            <person name="Cannon C."/>
            <person name="Castanera R."/>
            <person name="Culley D."/>
            <person name="Daum C."/>
            <person name="Ezra D."/>
            <person name="Gonzalez J."/>
            <person name="Henrissat B."/>
            <person name="Kuo A."/>
            <person name="Liang C."/>
            <person name="Lipzen A."/>
            <person name="Lutzoni F."/>
            <person name="Magnuson J."/>
            <person name="Mondo S."/>
            <person name="Nolan M."/>
            <person name="Ohm R."/>
            <person name="Pangilinan J."/>
            <person name="Park H.-J."/>
            <person name="Ramirez L."/>
            <person name="Alfaro M."/>
            <person name="Sun H."/>
            <person name="Tritt A."/>
            <person name="Yoshinaga Y."/>
            <person name="Zwiers L.-H."/>
            <person name="Turgeon B."/>
            <person name="Goodwin S."/>
            <person name="Spatafora J."/>
            <person name="Crous P."/>
            <person name="Grigoriev I."/>
        </authorList>
    </citation>
    <scope>NUCLEOTIDE SEQUENCE</scope>
    <source>
        <strain evidence="1">CBS 279.74</strain>
    </source>
</reference>
<dbReference type="PANTHER" id="PTHR28141:SF1">
    <property type="entry name" value="2',3'-CYCLIC-NUCLEOTIDE 3'-PHOSPHODIESTERASE"/>
    <property type="match status" value="1"/>
</dbReference>
<organism evidence="1 2">
    <name type="scientific">Pleomassaria siparia CBS 279.74</name>
    <dbReference type="NCBI Taxonomy" id="1314801"/>
    <lineage>
        <taxon>Eukaryota</taxon>
        <taxon>Fungi</taxon>
        <taxon>Dikarya</taxon>
        <taxon>Ascomycota</taxon>
        <taxon>Pezizomycotina</taxon>
        <taxon>Dothideomycetes</taxon>
        <taxon>Pleosporomycetidae</taxon>
        <taxon>Pleosporales</taxon>
        <taxon>Pleomassariaceae</taxon>
        <taxon>Pleomassaria</taxon>
    </lineage>
</organism>
<dbReference type="InterPro" id="IPR009097">
    <property type="entry name" value="Cyclic_Pdiesterase"/>
</dbReference>
<gene>
    <name evidence="1" type="ORF">K504DRAFT_63477</name>
</gene>
<dbReference type="EMBL" id="MU005775">
    <property type="protein sequence ID" value="KAF2706713.1"/>
    <property type="molecule type" value="Genomic_DNA"/>
</dbReference>
<accession>A0A6G1K276</accession>
<dbReference type="InterPro" id="IPR012386">
    <property type="entry name" value="Cyclic-nucl_3Pdiesterase"/>
</dbReference>
<dbReference type="SUPFAM" id="SSF55144">
    <property type="entry name" value="LigT-like"/>
    <property type="match status" value="1"/>
</dbReference>
<dbReference type="Proteomes" id="UP000799428">
    <property type="component" value="Unassembled WGS sequence"/>
</dbReference>
<dbReference type="AlphaFoldDB" id="A0A6G1K276"/>
<dbReference type="Gene3D" id="3.90.1140.10">
    <property type="entry name" value="Cyclic phosphodiesterase"/>
    <property type="match status" value="1"/>
</dbReference>
<name>A0A6G1K276_9PLEO</name>